<dbReference type="CDD" id="cd10747">
    <property type="entry name" value="DnaJ_C"/>
    <property type="match status" value="1"/>
</dbReference>
<evidence type="ECO:0000256" key="3">
    <source>
        <dbReference type="ARBA" id="ARBA00022771"/>
    </source>
</evidence>
<dbReference type="SUPFAM" id="SSF49493">
    <property type="entry name" value="HSP40/DnaJ peptide-binding domain"/>
    <property type="match status" value="2"/>
</dbReference>
<dbReference type="InterPro" id="IPR044713">
    <property type="entry name" value="DNJA1/2-like"/>
</dbReference>
<keyword evidence="4 5" id="KW-0862">Zinc</keyword>
<dbReference type="InterPro" id="IPR008971">
    <property type="entry name" value="HSP40/DnaJ_pept-bd"/>
</dbReference>
<dbReference type="HAMAP" id="MF_01152">
    <property type="entry name" value="DnaJ"/>
    <property type="match status" value="1"/>
</dbReference>
<dbReference type="InterPro" id="IPR002939">
    <property type="entry name" value="DnaJ_C"/>
</dbReference>
<feature type="compositionally biased region" description="Gly residues" evidence="6">
    <location>
        <begin position="394"/>
        <end position="403"/>
    </location>
</feature>
<proteinExistence type="inferred from homology"/>
<protein>
    <submittedName>
        <fullName evidence="9">DnaJ</fullName>
    </submittedName>
</protein>
<dbReference type="SUPFAM" id="SSF57938">
    <property type="entry name" value="DnaJ/Hsp40 cysteine-rich domain"/>
    <property type="match status" value="1"/>
</dbReference>
<evidence type="ECO:0000256" key="1">
    <source>
        <dbReference type="ARBA" id="ARBA00022723"/>
    </source>
</evidence>
<evidence type="ECO:0000259" key="7">
    <source>
        <dbReference type="PROSITE" id="PS50076"/>
    </source>
</evidence>
<feature type="compositionally biased region" description="Basic and acidic residues" evidence="6">
    <location>
        <begin position="375"/>
        <end position="393"/>
    </location>
</feature>
<name>A0AAW2ZH04_9EUKA</name>
<dbReference type="GO" id="GO:0008270">
    <property type="term" value="F:zinc ion binding"/>
    <property type="evidence" value="ECO:0007669"/>
    <property type="project" value="UniProtKB-KW"/>
</dbReference>
<dbReference type="CDD" id="cd06257">
    <property type="entry name" value="DnaJ"/>
    <property type="match status" value="1"/>
</dbReference>
<evidence type="ECO:0000313" key="10">
    <source>
        <dbReference type="Proteomes" id="UP001431209"/>
    </source>
</evidence>
<gene>
    <name evidence="9" type="ORF">AKO1_015667</name>
</gene>
<organism evidence="9 10">
    <name type="scientific">Acrasis kona</name>
    <dbReference type="NCBI Taxonomy" id="1008807"/>
    <lineage>
        <taxon>Eukaryota</taxon>
        <taxon>Discoba</taxon>
        <taxon>Heterolobosea</taxon>
        <taxon>Tetramitia</taxon>
        <taxon>Eutetramitia</taxon>
        <taxon>Acrasidae</taxon>
        <taxon>Acrasis</taxon>
    </lineage>
</organism>
<evidence type="ECO:0000259" key="8">
    <source>
        <dbReference type="PROSITE" id="PS51188"/>
    </source>
</evidence>
<dbReference type="GO" id="GO:0051082">
    <property type="term" value="F:unfolded protein binding"/>
    <property type="evidence" value="ECO:0007669"/>
    <property type="project" value="InterPro"/>
</dbReference>
<evidence type="ECO:0000313" key="9">
    <source>
        <dbReference type="EMBL" id="KAL0488638.1"/>
    </source>
</evidence>
<dbReference type="Pfam" id="PF00684">
    <property type="entry name" value="DnaJ_CXXCXGXG"/>
    <property type="match status" value="1"/>
</dbReference>
<reference evidence="9 10" key="1">
    <citation type="submission" date="2024-03" db="EMBL/GenBank/DDBJ databases">
        <title>The Acrasis kona genome and developmental transcriptomes reveal deep origins of eukaryotic multicellular pathways.</title>
        <authorList>
            <person name="Sheikh S."/>
            <person name="Fu C.-J."/>
            <person name="Brown M.W."/>
            <person name="Baldauf S.L."/>
        </authorList>
    </citation>
    <scope>NUCLEOTIDE SEQUENCE [LARGE SCALE GENOMIC DNA]</scope>
    <source>
        <strain evidence="9 10">ATCC MYA-3509</strain>
    </source>
</reference>
<keyword evidence="10" id="KW-1185">Reference proteome</keyword>
<feature type="region of interest" description="Disordered" evidence="6">
    <location>
        <begin position="375"/>
        <end position="403"/>
    </location>
</feature>
<dbReference type="FunFam" id="2.60.260.20:FF:000003">
    <property type="entry name" value="DnaJ subfamily A member 2"/>
    <property type="match status" value="1"/>
</dbReference>
<dbReference type="InterPro" id="IPR012724">
    <property type="entry name" value="DnaJ"/>
</dbReference>
<feature type="domain" description="J" evidence="7">
    <location>
        <begin position="32"/>
        <end position="99"/>
    </location>
</feature>
<keyword evidence="2" id="KW-0677">Repeat</keyword>
<dbReference type="EMBL" id="JAOPGA020001455">
    <property type="protein sequence ID" value="KAL0488638.1"/>
    <property type="molecule type" value="Genomic_DNA"/>
</dbReference>
<dbReference type="GO" id="GO:0030544">
    <property type="term" value="F:Hsp70 protein binding"/>
    <property type="evidence" value="ECO:0007669"/>
    <property type="project" value="InterPro"/>
</dbReference>
<dbReference type="PROSITE" id="PS00636">
    <property type="entry name" value="DNAJ_1"/>
    <property type="match status" value="1"/>
</dbReference>
<accession>A0AAW2ZH04</accession>
<sequence>MNRVVSINRTFSTLSHQTCRRFHVSVPTLNKDYYKILGVSRNSSDEDIKKSFRKLAMKNHPDKHTGDSRKEAEEKFKEITQAYEVLSDPQKRQGYDLYGEEGVGQHDHSSQHAEDIFNMFFGGGGRQVRRQNQDVLQQVQFTLEDAYKGTTKTISTTVNTSCSTCNGTGSMKKDGHKTCSMCGGMKFVQVRPGFLQECPGCKGQGTTIDPQHRCIKCHGKKTVPSVNSLQVDIKRGAENGDRILYEGKGDHSDSSLPPGRLFVEMVQASHPLFTRKGDDLVMTKSIDMKESICGASVSFKHLDGRQVDLVSPKGVVIKDQSVLEVEGLGMPLEDRPKRFGKLFIQFTVRDCTLTSEQLDGMKQIFGVVDREAKEGQIEMKPRKETRRKEERTSDGGGNGCKVQ</sequence>
<dbReference type="InterPro" id="IPR018253">
    <property type="entry name" value="DnaJ_domain_CS"/>
</dbReference>
<dbReference type="Proteomes" id="UP001431209">
    <property type="component" value="Unassembled WGS sequence"/>
</dbReference>
<dbReference type="GO" id="GO:0006457">
    <property type="term" value="P:protein folding"/>
    <property type="evidence" value="ECO:0007669"/>
    <property type="project" value="InterPro"/>
</dbReference>
<feature type="zinc finger region" description="CR-type" evidence="5">
    <location>
        <begin position="149"/>
        <end position="226"/>
    </location>
</feature>
<dbReference type="Gene3D" id="1.10.287.110">
    <property type="entry name" value="DnaJ domain"/>
    <property type="match status" value="1"/>
</dbReference>
<evidence type="ECO:0000256" key="5">
    <source>
        <dbReference type="PROSITE-ProRule" id="PRU00546"/>
    </source>
</evidence>
<dbReference type="InterPro" id="IPR001623">
    <property type="entry name" value="DnaJ_domain"/>
</dbReference>
<keyword evidence="1 5" id="KW-0479">Metal-binding</keyword>
<comment type="caution">
    <text evidence="9">The sequence shown here is derived from an EMBL/GenBank/DDBJ whole genome shotgun (WGS) entry which is preliminary data.</text>
</comment>
<dbReference type="SUPFAM" id="SSF46565">
    <property type="entry name" value="Chaperone J-domain"/>
    <property type="match status" value="1"/>
</dbReference>
<dbReference type="InterPro" id="IPR036869">
    <property type="entry name" value="J_dom_sf"/>
</dbReference>
<dbReference type="GO" id="GO:0005524">
    <property type="term" value="F:ATP binding"/>
    <property type="evidence" value="ECO:0007669"/>
    <property type="project" value="InterPro"/>
</dbReference>
<dbReference type="PROSITE" id="PS50076">
    <property type="entry name" value="DNAJ_2"/>
    <property type="match status" value="1"/>
</dbReference>
<dbReference type="CDD" id="cd10719">
    <property type="entry name" value="DnaJ_zf"/>
    <property type="match status" value="1"/>
</dbReference>
<evidence type="ECO:0000256" key="6">
    <source>
        <dbReference type="SAM" id="MobiDB-lite"/>
    </source>
</evidence>
<dbReference type="InterPro" id="IPR001305">
    <property type="entry name" value="HSP_DnaJ_Cys-rich_dom"/>
</dbReference>
<dbReference type="Gene3D" id="2.60.260.20">
    <property type="entry name" value="Urease metallochaperone UreE, N-terminal domain"/>
    <property type="match status" value="2"/>
</dbReference>
<feature type="domain" description="CR-type" evidence="8">
    <location>
        <begin position="149"/>
        <end position="226"/>
    </location>
</feature>
<dbReference type="PROSITE" id="PS51188">
    <property type="entry name" value="ZF_CR"/>
    <property type="match status" value="1"/>
</dbReference>
<dbReference type="SMART" id="SM00271">
    <property type="entry name" value="DnaJ"/>
    <property type="match status" value="1"/>
</dbReference>
<dbReference type="PRINTS" id="PR00625">
    <property type="entry name" value="JDOMAIN"/>
</dbReference>
<dbReference type="InterPro" id="IPR036410">
    <property type="entry name" value="HSP_DnaJ_Cys-rich_dom_sf"/>
</dbReference>
<dbReference type="Pfam" id="PF01556">
    <property type="entry name" value="DnaJ_C"/>
    <property type="match status" value="1"/>
</dbReference>
<evidence type="ECO:0000256" key="2">
    <source>
        <dbReference type="ARBA" id="ARBA00022737"/>
    </source>
</evidence>
<dbReference type="GO" id="GO:0009408">
    <property type="term" value="P:response to heat"/>
    <property type="evidence" value="ECO:0007669"/>
    <property type="project" value="InterPro"/>
</dbReference>
<keyword evidence="3 5" id="KW-0863">Zinc-finger</keyword>
<dbReference type="AlphaFoldDB" id="A0AAW2ZH04"/>
<dbReference type="Pfam" id="PF00226">
    <property type="entry name" value="DnaJ"/>
    <property type="match status" value="1"/>
</dbReference>
<dbReference type="PANTHER" id="PTHR43888">
    <property type="entry name" value="DNAJ-LIKE-2, ISOFORM A-RELATED"/>
    <property type="match status" value="1"/>
</dbReference>
<dbReference type="Gene3D" id="2.10.230.10">
    <property type="entry name" value="Heat shock protein DnaJ, cysteine-rich domain"/>
    <property type="match status" value="1"/>
</dbReference>
<evidence type="ECO:0000256" key="4">
    <source>
        <dbReference type="ARBA" id="ARBA00022833"/>
    </source>
</evidence>